<dbReference type="Pfam" id="PF00583">
    <property type="entry name" value="Acetyltransf_1"/>
    <property type="match status" value="1"/>
</dbReference>
<dbReference type="Gene3D" id="3.40.630.30">
    <property type="match status" value="1"/>
</dbReference>
<name>A0A6J4IF01_9ACTN</name>
<organism evidence="2">
    <name type="scientific">uncultured Acidimicrobiales bacterium</name>
    <dbReference type="NCBI Taxonomy" id="310071"/>
    <lineage>
        <taxon>Bacteria</taxon>
        <taxon>Bacillati</taxon>
        <taxon>Actinomycetota</taxon>
        <taxon>Acidimicrobiia</taxon>
        <taxon>Acidimicrobiales</taxon>
        <taxon>environmental samples</taxon>
    </lineage>
</organism>
<dbReference type="EMBL" id="CADCTB010000138">
    <property type="protein sequence ID" value="CAA9250641.1"/>
    <property type="molecule type" value="Genomic_DNA"/>
</dbReference>
<sequence>MDPDTALPSEDQVVDRLHRHLRSWLGAWPPADELTIVGSVRREEPGWVPSDQPDVPAWLRPFGGKVLVVREDGQYVAGLGIKRHDELGQEVAVATEEPWRGRGLARALVSRAASDILRQGGVPIYLHGRANAASARVAEAAGFPDRGWLILGLPTAS</sequence>
<dbReference type="InterPro" id="IPR000182">
    <property type="entry name" value="GNAT_dom"/>
</dbReference>
<dbReference type="SUPFAM" id="SSF55729">
    <property type="entry name" value="Acyl-CoA N-acyltransferases (Nat)"/>
    <property type="match status" value="1"/>
</dbReference>
<evidence type="ECO:0000259" key="1">
    <source>
        <dbReference type="PROSITE" id="PS51186"/>
    </source>
</evidence>
<dbReference type="PROSITE" id="PS51186">
    <property type="entry name" value="GNAT"/>
    <property type="match status" value="1"/>
</dbReference>
<proteinExistence type="predicted"/>
<protein>
    <recommendedName>
        <fullName evidence="1">N-acetyltransferase domain-containing protein</fullName>
    </recommendedName>
</protein>
<dbReference type="AlphaFoldDB" id="A0A6J4IF01"/>
<dbReference type="GO" id="GO:0016747">
    <property type="term" value="F:acyltransferase activity, transferring groups other than amino-acyl groups"/>
    <property type="evidence" value="ECO:0007669"/>
    <property type="project" value="InterPro"/>
</dbReference>
<feature type="domain" description="N-acetyltransferase" evidence="1">
    <location>
        <begin position="26"/>
        <end position="157"/>
    </location>
</feature>
<evidence type="ECO:0000313" key="2">
    <source>
        <dbReference type="EMBL" id="CAA9250641.1"/>
    </source>
</evidence>
<dbReference type="InterPro" id="IPR016181">
    <property type="entry name" value="Acyl_CoA_acyltransferase"/>
</dbReference>
<accession>A0A6J4IF01</accession>
<reference evidence="2" key="1">
    <citation type="submission" date="2020-02" db="EMBL/GenBank/DDBJ databases">
        <authorList>
            <person name="Meier V. D."/>
        </authorList>
    </citation>
    <scope>NUCLEOTIDE SEQUENCE</scope>
    <source>
        <strain evidence="2">AVDCRST_MAG10</strain>
    </source>
</reference>
<dbReference type="CDD" id="cd04301">
    <property type="entry name" value="NAT_SF"/>
    <property type="match status" value="1"/>
</dbReference>
<gene>
    <name evidence="2" type="ORF">AVDCRST_MAG10-2205</name>
</gene>